<protein>
    <submittedName>
        <fullName evidence="1">Uncharacterized protein</fullName>
    </submittedName>
</protein>
<sequence length="67" mass="7730">MNQSYEQLLENVSGKLLPDHFFVTSILTNEDKALIIQIIYERLCRSTRTFCLQLVLMDPAGIVHHLV</sequence>
<keyword evidence="2" id="KW-1185">Reference proteome</keyword>
<dbReference type="RefSeq" id="WP_379911625.1">
    <property type="nucleotide sequence ID" value="NZ_JBHSWE010000001.1"/>
</dbReference>
<name>A0ABW2A6Z9_9GAMM</name>
<dbReference type="Proteomes" id="UP001596422">
    <property type="component" value="Unassembled WGS sequence"/>
</dbReference>
<accession>A0ABW2A6Z9</accession>
<gene>
    <name evidence="1" type="ORF">ACFQDL_26570</name>
</gene>
<reference evidence="2" key="1">
    <citation type="journal article" date="2019" name="Int. J. Syst. Evol. Microbiol.">
        <title>The Global Catalogue of Microorganisms (GCM) 10K type strain sequencing project: providing services to taxonomists for standard genome sequencing and annotation.</title>
        <authorList>
            <consortium name="The Broad Institute Genomics Platform"/>
            <consortium name="The Broad Institute Genome Sequencing Center for Infectious Disease"/>
            <person name="Wu L."/>
            <person name="Ma J."/>
        </authorList>
    </citation>
    <scope>NUCLEOTIDE SEQUENCE [LARGE SCALE GENOMIC DNA]</scope>
    <source>
        <strain evidence="2">NBRC 111756</strain>
    </source>
</reference>
<evidence type="ECO:0000313" key="2">
    <source>
        <dbReference type="Proteomes" id="UP001596422"/>
    </source>
</evidence>
<proteinExistence type="predicted"/>
<organism evidence="1 2">
    <name type="scientific">Marinobacterium aestuariivivens</name>
    <dbReference type="NCBI Taxonomy" id="1698799"/>
    <lineage>
        <taxon>Bacteria</taxon>
        <taxon>Pseudomonadati</taxon>
        <taxon>Pseudomonadota</taxon>
        <taxon>Gammaproteobacteria</taxon>
        <taxon>Oceanospirillales</taxon>
        <taxon>Oceanospirillaceae</taxon>
        <taxon>Marinobacterium</taxon>
    </lineage>
</organism>
<dbReference type="EMBL" id="JBHSWE010000001">
    <property type="protein sequence ID" value="MFC6673253.1"/>
    <property type="molecule type" value="Genomic_DNA"/>
</dbReference>
<comment type="caution">
    <text evidence="1">The sequence shown here is derived from an EMBL/GenBank/DDBJ whole genome shotgun (WGS) entry which is preliminary data.</text>
</comment>
<evidence type="ECO:0000313" key="1">
    <source>
        <dbReference type="EMBL" id="MFC6673253.1"/>
    </source>
</evidence>